<feature type="region of interest" description="Disordered" evidence="1">
    <location>
        <begin position="48"/>
        <end position="86"/>
    </location>
</feature>
<evidence type="ECO:0000256" key="1">
    <source>
        <dbReference type="SAM" id="MobiDB-lite"/>
    </source>
</evidence>
<name>A0A8C8ZTX9_PROSS</name>
<sequence length="109" mass="11780">MMAAPSPRRDSTGCLVARPSPTQPGRSLLQASRTRRLWVAAGVAGREEWRPPKRRGGPLGFGGPEKAALGTPARSPPRAVERRRSWSCYDRAVPTGRALLGPDNDGQRP</sequence>
<evidence type="ECO:0000313" key="2">
    <source>
        <dbReference type="Ensembl" id="ENSPSMP00000020256.1"/>
    </source>
</evidence>
<reference evidence="2" key="2">
    <citation type="submission" date="2025-09" db="UniProtKB">
        <authorList>
            <consortium name="Ensembl"/>
        </authorList>
    </citation>
    <scope>IDENTIFICATION</scope>
</reference>
<dbReference type="Proteomes" id="UP000694414">
    <property type="component" value="Unplaced"/>
</dbReference>
<feature type="region of interest" description="Disordered" evidence="1">
    <location>
        <begin position="1"/>
        <end position="31"/>
    </location>
</feature>
<evidence type="ECO:0000313" key="3">
    <source>
        <dbReference type="Proteomes" id="UP000694414"/>
    </source>
</evidence>
<keyword evidence="3" id="KW-1185">Reference proteome</keyword>
<reference evidence="2" key="1">
    <citation type="submission" date="2025-08" db="UniProtKB">
        <authorList>
            <consortium name="Ensembl"/>
        </authorList>
    </citation>
    <scope>IDENTIFICATION</scope>
</reference>
<protein>
    <submittedName>
        <fullName evidence="2">Uncharacterized protein</fullName>
    </submittedName>
</protein>
<dbReference type="Ensembl" id="ENSPSMT00000023476.1">
    <property type="protein sequence ID" value="ENSPSMP00000020256.1"/>
    <property type="gene ID" value="ENSPSMG00000014308.1"/>
</dbReference>
<accession>A0A8C8ZTX9</accession>
<dbReference type="AlphaFoldDB" id="A0A8C8ZTX9"/>
<proteinExistence type="predicted"/>
<organism evidence="2 3">
    <name type="scientific">Prolemur simus</name>
    <name type="common">Greater bamboo lemur</name>
    <name type="synonym">Hapalemur simus</name>
    <dbReference type="NCBI Taxonomy" id="1328070"/>
    <lineage>
        <taxon>Eukaryota</taxon>
        <taxon>Metazoa</taxon>
        <taxon>Chordata</taxon>
        <taxon>Craniata</taxon>
        <taxon>Vertebrata</taxon>
        <taxon>Euteleostomi</taxon>
        <taxon>Mammalia</taxon>
        <taxon>Eutheria</taxon>
        <taxon>Euarchontoglires</taxon>
        <taxon>Primates</taxon>
        <taxon>Strepsirrhini</taxon>
        <taxon>Lemuriformes</taxon>
        <taxon>Lemuridae</taxon>
        <taxon>Prolemur</taxon>
    </lineage>
</organism>